<keyword evidence="2" id="KW-1133">Transmembrane helix</keyword>
<feature type="transmembrane region" description="Helical" evidence="2">
    <location>
        <begin position="79"/>
        <end position="100"/>
    </location>
</feature>
<protein>
    <submittedName>
        <fullName evidence="4">Putative tricarboxylic transport membrane protein</fullName>
    </submittedName>
</protein>
<dbReference type="Proteomes" id="UP000182652">
    <property type="component" value="Unassembled WGS sequence"/>
</dbReference>
<evidence type="ECO:0000259" key="3">
    <source>
        <dbReference type="Pfam" id="PF07331"/>
    </source>
</evidence>
<feature type="region of interest" description="Disordered" evidence="1">
    <location>
        <begin position="1"/>
        <end position="32"/>
    </location>
</feature>
<dbReference type="EMBL" id="FNSN01000003">
    <property type="protein sequence ID" value="SEB49050.1"/>
    <property type="molecule type" value="Genomic_DNA"/>
</dbReference>
<keyword evidence="2" id="KW-0472">Membrane</keyword>
<proteinExistence type="predicted"/>
<dbReference type="AlphaFoldDB" id="A0A1H4JRY2"/>
<evidence type="ECO:0000256" key="2">
    <source>
        <dbReference type="SAM" id="Phobius"/>
    </source>
</evidence>
<keyword evidence="2" id="KW-0812">Transmembrane</keyword>
<reference evidence="4 5" key="1">
    <citation type="submission" date="2016-10" db="EMBL/GenBank/DDBJ databases">
        <authorList>
            <person name="de Groot N.N."/>
        </authorList>
    </citation>
    <scope>NUCLEOTIDE SEQUENCE [LARGE SCALE GENOMIC DNA]</scope>
    <source>
        <strain evidence="4 5">DSM 10495</strain>
    </source>
</reference>
<evidence type="ECO:0000256" key="1">
    <source>
        <dbReference type="SAM" id="MobiDB-lite"/>
    </source>
</evidence>
<feature type="transmembrane region" description="Helical" evidence="2">
    <location>
        <begin position="42"/>
        <end position="59"/>
    </location>
</feature>
<organism evidence="4 5">
    <name type="scientific">Arthrobacter woluwensis</name>
    <dbReference type="NCBI Taxonomy" id="156980"/>
    <lineage>
        <taxon>Bacteria</taxon>
        <taxon>Bacillati</taxon>
        <taxon>Actinomycetota</taxon>
        <taxon>Actinomycetes</taxon>
        <taxon>Micrococcales</taxon>
        <taxon>Micrococcaceae</taxon>
        <taxon>Arthrobacter</taxon>
    </lineage>
</organism>
<feature type="transmembrane region" description="Helical" evidence="2">
    <location>
        <begin position="169"/>
        <end position="194"/>
    </location>
</feature>
<feature type="transmembrane region" description="Helical" evidence="2">
    <location>
        <begin position="121"/>
        <end position="149"/>
    </location>
</feature>
<feature type="compositionally biased region" description="Low complexity" evidence="1">
    <location>
        <begin position="1"/>
        <end position="11"/>
    </location>
</feature>
<feature type="domain" description="DUF1468" evidence="3">
    <location>
        <begin position="45"/>
        <end position="187"/>
    </location>
</feature>
<evidence type="ECO:0000313" key="5">
    <source>
        <dbReference type="Proteomes" id="UP000182652"/>
    </source>
</evidence>
<keyword evidence="5" id="KW-1185">Reference proteome</keyword>
<sequence length="195" mass="19943">MSHSAADAGGHADPGGLGAGHDDDGGERAAVAAPGGRSRAELGIAALLGVAGVVVLWDASRITVPYSVSDVVGPKTMPVIVGSLLVVSAVLLAVNVLRGGSGQAEEGEDVDLSHPTDWKTVLPLIGFFILNIVLIDPLGWVLSGTIMFWGSVWSLGSRHYVRDALVSLVLAVGTFYGFYLGLGIHLPAGILAGIL</sequence>
<dbReference type="InterPro" id="IPR009936">
    <property type="entry name" value="DUF1468"/>
</dbReference>
<dbReference type="Pfam" id="PF07331">
    <property type="entry name" value="TctB"/>
    <property type="match status" value="1"/>
</dbReference>
<dbReference type="STRING" id="156980.SAMN04489745_0349"/>
<evidence type="ECO:0000313" key="4">
    <source>
        <dbReference type="EMBL" id="SEB49050.1"/>
    </source>
</evidence>
<name>A0A1H4JRY2_9MICC</name>
<gene>
    <name evidence="4" type="ORF">SAMN04489745_0349</name>
</gene>
<accession>A0A1H4JRY2</accession>